<dbReference type="AlphaFoldDB" id="A0A6J8E4A9"/>
<name>A0A6J8E4A9_MYTCO</name>
<evidence type="ECO:0000313" key="1">
    <source>
        <dbReference type="EMBL" id="CAC5414295.1"/>
    </source>
</evidence>
<dbReference type="OrthoDB" id="432281at2759"/>
<dbReference type="InterPro" id="IPR036770">
    <property type="entry name" value="Ankyrin_rpt-contain_sf"/>
</dbReference>
<dbReference type="SUPFAM" id="SSF48403">
    <property type="entry name" value="Ankyrin repeat"/>
    <property type="match status" value="1"/>
</dbReference>
<dbReference type="Proteomes" id="UP000507470">
    <property type="component" value="Unassembled WGS sequence"/>
</dbReference>
<dbReference type="Gene3D" id="1.25.40.20">
    <property type="entry name" value="Ankyrin repeat-containing domain"/>
    <property type="match status" value="1"/>
</dbReference>
<organism evidence="1 2">
    <name type="scientific">Mytilus coruscus</name>
    <name type="common">Sea mussel</name>
    <dbReference type="NCBI Taxonomy" id="42192"/>
    <lineage>
        <taxon>Eukaryota</taxon>
        <taxon>Metazoa</taxon>
        <taxon>Spiralia</taxon>
        <taxon>Lophotrochozoa</taxon>
        <taxon>Mollusca</taxon>
        <taxon>Bivalvia</taxon>
        <taxon>Autobranchia</taxon>
        <taxon>Pteriomorphia</taxon>
        <taxon>Mytilida</taxon>
        <taxon>Mytiloidea</taxon>
        <taxon>Mytilidae</taxon>
        <taxon>Mytilinae</taxon>
        <taxon>Mytilus</taxon>
    </lineage>
</organism>
<reference evidence="1 2" key="1">
    <citation type="submission" date="2020-06" db="EMBL/GenBank/DDBJ databases">
        <authorList>
            <person name="Li R."/>
            <person name="Bekaert M."/>
        </authorList>
    </citation>
    <scope>NUCLEOTIDE SEQUENCE [LARGE SCALE GENOMIC DNA]</scope>
    <source>
        <strain evidence="2">wild</strain>
    </source>
</reference>
<protein>
    <submittedName>
        <fullName evidence="1">Uncharacterized protein</fullName>
    </submittedName>
</protein>
<gene>
    <name evidence="1" type="ORF">MCOR_47123</name>
</gene>
<dbReference type="EMBL" id="CACVKT020008339">
    <property type="protein sequence ID" value="CAC5414295.1"/>
    <property type="molecule type" value="Genomic_DNA"/>
</dbReference>
<evidence type="ECO:0000313" key="2">
    <source>
        <dbReference type="Proteomes" id="UP000507470"/>
    </source>
</evidence>
<keyword evidence="2" id="KW-1185">Reference proteome</keyword>
<sequence length="301" mass="34117">MDKVLLGYEDDFAKTKLFQGIQSKDNLVCLASIKAGEDIHRKCKKSGQSYLHVILTFASLGVERKFVPMFYQLSNADINLDSVDNNGVSPLHMSIHKSLLELMVALVKCGASCDKELEMDLLRQVRGPSSFELTSSYQKFSPGYWDAVENDKAFKTNVLVKSWCRINISKNNKSLIEYAKEKNACEKIVKMLFQNEASIEFAHATIAGDEERMRYLLLHHDVDLSTSDLSHRESYFDPYAPLTLYGAAIKYGHKHILHMLKNPKDVVGDRRQTVTTENDISDKRQIDQLDMVDGSQVCVVL</sequence>
<proteinExistence type="predicted"/>
<accession>A0A6J8E4A9</accession>